<keyword evidence="2" id="KW-1185">Reference proteome</keyword>
<accession>A0A9J6B6R9</accession>
<dbReference type="AlphaFoldDB" id="A0A9J6B6R9"/>
<evidence type="ECO:0000313" key="2">
    <source>
        <dbReference type="Proteomes" id="UP000824120"/>
    </source>
</evidence>
<gene>
    <name evidence="1" type="ORF">H5410_004024</name>
</gene>
<comment type="caution">
    <text evidence="1">The sequence shown here is derived from an EMBL/GenBank/DDBJ whole genome shotgun (WGS) entry which is preliminary data.</text>
</comment>
<name>A0A9J6B6R9_SOLCO</name>
<organism evidence="1 2">
    <name type="scientific">Solanum commersonii</name>
    <name type="common">Commerson's wild potato</name>
    <name type="synonym">Commerson's nightshade</name>
    <dbReference type="NCBI Taxonomy" id="4109"/>
    <lineage>
        <taxon>Eukaryota</taxon>
        <taxon>Viridiplantae</taxon>
        <taxon>Streptophyta</taxon>
        <taxon>Embryophyta</taxon>
        <taxon>Tracheophyta</taxon>
        <taxon>Spermatophyta</taxon>
        <taxon>Magnoliopsida</taxon>
        <taxon>eudicotyledons</taxon>
        <taxon>Gunneridae</taxon>
        <taxon>Pentapetalae</taxon>
        <taxon>asterids</taxon>
        <taxon>lamiids</taxon>
        <taxon>Solanales</taxon>
        <taxon>Solanaceae</taxon>
        <taxon>Solanoideae</taxon>
        <taxon>Solaneae</taxon>
        <taxon>Solanum</taxon>
    </lineage>
</organism>
<reference evidence="1 2" key="1">
    <citation type="submission" date="2020-09" db="EMBL/GenBank/DDBJ databases">
        <title>De no assembly of potato wild relative species, Solanum commersonii.</title>
        <authorList>
            <person name="Cho K."/>
        </authorList>
    </citation>
    <scope>NUCLEOTIDE SEQUENCE [LARGE SCALE GENOMIC DNA]</scope>
    <source>
        <strain evidence="1">LZ3.2</strain>
        <tissue evidence="1">Leaf</tissue>
    </source>
</reference>
<dbReference type="EMBL" id="JACXVP010000001">
    <property type="protein sequence ID" value="KAG5632307.1"/>
    <property type="molecule type" value="Genomic_DNA"/>
</dbReference>
<protein>
    <submittedName>
        <fullName evidence="1">Uncharacterized protein</fullName>
    </submittedName>
</protein>
<proteinExistence type="predicted"/>
<dbReference type="Proteomes" id="UP000824120">
    <property type="component" value="Chromosome 1"/>
</dbReference>
<evidence type="ECO:0000313" key="1">
    <source>
        <dbReference type="EMBL" id="KAG5632307.1"/>
    </source>
</evidence>
<sequence>MFQQLLHQLNIVILCVAHLNFSTVSFSDVFVSATIAYILAIVSSAVETNVAAIAASITTTDTIVETYSSNDVAISAATLIDAAIAS</sequence>